<gene>
    <name evidence="2" type="ORF">BCR36DRAFT_416623</name>
</gene>
<accession>A0A1Y1UVT5</accession>
<proteinExistence type="predicted"/>
<comment type="caution">
    <text evidence="2">The sequence shown here is derived from an EMBL/GenBank/DDBJ whole genome shotgun (WGS) entry which is preliminary data.</text>
</comment>
<evidence type="ECO:0000313" key="3">
    <source>
        <dbReference type="Proteomes" id="UP000193719"/>
    </source>
</evidence>
<dbReference type="Proteomes" id="UP000193719">
    <property type="component" value="Unassembled WGS sequence"/>
</dbReference>
<evidence type="ECO:0000313" key="2">
    <source>
        <dbReference type="EMBL" id="ORX41727.1"/>
    </source>
</evidence>
<feature type="region of interest" description="Disordered" evidence="1">
    <location>
        <begin position="90"/>
        <end position="112"/>
    </location>
</feature>
<protein>
    <submittedName>
        <fullName evidence="2">Uncharacterized protein</fullName>
    </submittedName>
</protein>
<evidence type="ECO:0000256" key="1">
    <source>
        <dbReference type="SAM" id="MobiDB-lite"/>
    </source>
</evidence>
<reference evidence="2 3" key="2">
    <citation type="submission" date="2016-08" db="EMBL/GenBank/DDBJ databases">
        <title>Pervasive Adenine N6-methylation of Active Genes in Fungi.</title>
        <authorList>
            <consortium name="DOE Joint Genome Institute"/>
            <person name="Mondo S.J."/>
            <person name="Dannebaum R.O."/>
            <person name="Kuo R.C."/>
            <person name="Labutti K."/>
            <person name="Haridas S."/>
            <person name="Kuo A."/>
            <person name="Salamov A."/>
            <person name="Ahrendt S.R."/>
            <person name="Lipzen A."/>
            <person name="Sullivan W."/>
            <person name="Andreopoulos W.B."/>
            <person name="Clum A."/>
            <person name="Lindquist E."/>
            <person name="Daum C."/>
            <person name="Ramamoorthy G.K."/>
            <person name="Gryganskyi A."/>
            <person name="Culley D."/>
            <person name="Magnuson J.K."/>
            <person name="James T.Y."/>
            <person name="O'Malley M.A."/>
            <person name="Stajich J.E."/>
            <person name="Spatafora J.W."/>
            <person name="Visel A."/>
            <person name="Grigoriev I.V."/>
        </authorList>
    </citation>
    <scope>NUCLEOTIDE SEQUENCE [LARGE SCALE GENOMIC DNA]</scope>
    <source>
        <strain evidence="3">finn</strain>
    </source>
</reference>
<organism evidence="2 3">
    <name type="scientific">Piromyces finnis</name>
    <dbReference type="NCBI Taxonomy" id="1754191"/>
    <lineage>
        <taxon>Eukaryota</taxon>
        <taxon>Fungi</taxon>
        <taxon>Fungi incertae sedis</taxon>
        <taxon>Chytridiomycota</taxon>
        <taxon>Chytridiomycota incertae sedis</taxon>
        <taxon>Neocallimastigomycetes</taxon>
        <taxon>Neocallimastigales</taxon>
        <taxon>Neocallimastigaceae</taxon>
        <taxon>Piromyces</taxon>
    </lineage>
</organism>
<keyword evidence="3" id="KW-1185">Reference proteome</keyword>
<dbReference type="AlphaFoldDB" id="A0A1Y1UVT5"/>
<sequence>MVSAFNNVIKNEFENQSNVVKDVNNLVNNNSIENQGLNVIGVKNKLNVRESDNLIDNKEKFNYDMKKKMQFPKKDKNISNIKRDNICDKTINKRNDSSNSIQSKIDEESSDKCDLLEESQRNKEKAFINRFNDNESDSSSIVGDDEFIDITTLSSRSRKKYTETLKNRYLELMKNPNISLLNTKSPNNSNNSNSNSNENCNIIESSDNLIKNKLKEDKNINDNIIINEIYEEKIKRVIK</sequence>
<name>A0A1Y1UVT5_9FUNG</name>
<feature type="region of interest" description="Disordered" evidence="1">
    <location>
        <begin position="179"/>
        <end position="199"/>
    </location>
</feature>
<reference evidence="2 3" key="1">
    <citation type="submission" date="2016-08" db="EMBL/GenBank/DDBJ databases">
        <title>Genomes of anaerobic fungi encode conserved fungal cellulosomes for biomass hydrolysis.</title>
        <authorList>
            <consortium name="DOE Joint Genome Institute"/>
            <person name="Haitjema C.H."/>
            <person name="Gilmore S.P."/>
            <person name="Henske J.K."/>
            <person name="Solomon K.V."/>
            <person name="De Groot R."/>
            <person name="Kuo A."/>
            <person name="Mondo S.J."/>
            <person name="Salamov A.A."/>
            <person name="Labutti K."/>
            <person name="Zhao Z."/>
            <person name="Chiniquy J."/>
            <person name="Barry K."/>
            <person name="Brewer H.M."/>
            <person name="Purvine S.O."/>
            <person name="Wright A.T."/>
            <person name="Boxma B."/>
            <person name="Van Alen T."/>
            <person name="Hackstein J.H."/>
            <person name="Baker S.E."/>
            <person name="Grigoriev I.V."/>
            <person name="O'Malley M.A."/>
        </authorList>
    </citation>
    <scope>NUCLEOTIDE SEQUENCE [LARGE SCALE GENOMIC DNA]</scope>
    <source>
        <strain evidence="3">finn</strain>
    </source>
</reference>
<feature type="compositionally biased region" description="Low complexity" evidence="1">
    <location>
        <begin position="185"/>
        <end position="199"/>
    </location>
</feature>
<dbReference type="EMBL" id="MCFH01000080">
    <property type="protein sequence ID" value="ORX41727.1"/>
    <property type="molecule type" value="Genomic_DNA"/>
</dbReference>